<dbReference type="RefSeq" id="WP_385942668.1">
    <property type="nucleotide sequence ID" value="NZ_JBHSOZ010000010.1"/>
</dbReference>
<organism evidence="1 2">
    <name type="scientific">Thalassorhabdus alkalitolerans</name>
    <dbReference type="NCBI Taxonomy" id="2282697"/>
    <lineage>
        <taxon>Bacteria</taxon>
        <taxon>Bacillati</taxon>
        <taxon>Bacillota</taxon>
        <taxon>Bacilli</taxon>
        <taxon>Bacillales</taxon>
        <taxon>Bacillaceae</taxon>
        <taxon>Thalassorhabdus</taxon>
    </lineage>
</organism>
<proteinExistence type="predicted"/>
<name>A0ABW0YVN2_9BACI</name>
<sequence>MYEERFATVLSILEENNGCQRIATDHGSGKALVFLSFLPKVHVGDKVKINTTASALKLGTGGWDIVTSLVSGSPFSLTGKGHIMKARYLPSQHSVLSVDDPEHPDHWIFQQPFTLKGKKILLAELHSMIPVLVGALIALSPKSKIGVVLSDEASLPLNMSSHLSVMKDWEGVKTITVGQAFGGKEEATTIPNALQWLSVKYNADYMIISMGPGTTGTNTPWGFSGLSLANWSNLVGALEGIPVWTARISFQDERKRHRGISHHTLTPLQDFTLAYSFLALPYLAKEKHQVLYQQSSLLMKKNKHIKVLWQAVDELELKWKEWKKDYPLSLTTMGRPIEDDPPFYLSCLSAALAVAG</sequence>
<protein>
    <submittedName>
        <fullName evidence="1">DUF3866 family protein</fullName>
    </submittedName>
</protein>
<dbReference type="EMBL" id="JBHSOZ010000010">
    <property type="protein sequence ID" value="MFC5714109.1"/>
    <property type="molecule type" value="Genomic_DNA"/>
</dbReference>
<accession>A0ABW0YVN2</accession>
<keyword evidence="2" id="KW-1185">Reference proteome</keyword>
<comment type="caution">
    <text evidence="1">The sequence shown here is derived from an EMBL/GenBank/DDBJ whole genome shotgun (WGS) entry which is preliminary data.</text>
</comment>
<dbReference type="Proteomes" id="UP001596142">
    <property type="component" value="Unassembled WGS sequence"/>
</dbReference>
<evidence type="ECO:0000313" key="2">
    <source>
        <dbReference type="Proteomes" id="UP001596142"/>
    </source>
</evidence>
<dbReference type="Pfam" id="PF12982">
    <property type="entry name" value="DUF3866"/>
    <property type="match status" value="1"/>
</dbReference>
<dbReference type="InterPro" id="IPR024479">
    <property type="entry name" value="DUF3866"/>
</dbReference>
<reference evidence="2" key="1">
    <citation type="journal article" date="2019" name="Int. J. Syst. Evol. Microbiol.">
        <title>The Global Catalogue of Microorganisms (GCM) 10K type strain sequencing project: providing services to taxonomists for standard genome sequencing and annotation.</title>
        <authorList>
            <consortium name="The Broad Institute Genomics Platform"/>
            <consortium name="The Broad Institute Genome Sequencing Center for Infectious Disease"/>
            <person name="Wu L."/>
            <person name="Ma J."/>
        </authorList>
    </citation>
    <scope>NUCLEOTIDE SEQUENCE [LARGE SCALE GENOMIC DNA]</scope>
    <source>
        <strain evidence="2">CECT 7184</strain>
    </source>
</reference>
<gene>
    <name evidence="1" type="ORF">ACFPU1_15265</name>
</gene>
<evidence type="ECO:0000313" key="1">
    <source>
        <dbReference type="EMBL" id="MFC5714109.1"/>
    </source>
</evidence>